<gene>
    <name evidence="2" type="ORF">A6U91_22100</name>
</gene>
<sequence>MTYRTIEIDGSKIAYREIGSHDKPAILLLHGVPSSSRMYEDLMKRLGNEYHLVAPDYPGFGNSDAPSPQDYTYTFDHLAKTIIKLTDTLKLDRYVLFMQDYGAPVGMRVAMARPQSVMGTIFQNGNVYEEGLGPMWEKRKAFWNNRDDFQAEVVKQQQSLAVTRARHLGTDPNIEAYNPDLWMDEHAYLNRPGQEQIQSDLIFDYQNNIAAYPIWQSWLRAHTPSTLVMWGKYDPAFTVAGADAFKKDLPEADIHILDAGHFAMDTKLDEVASFTRAYMARLPR</sequence>
<evidence type="ECO:0000313" key="2">
    <source>
        <dbReference type="EMBL" id="OCJ32926.1"/>
    </source>
</evidence>
<protein>
    <submittedName>
        <fullName evidence="2">Alpha/beta hydrolase</fullName>
    </submittedName>
</protein>
<dbReference type="InterPro" id="IPR051340">
    <property type="entry name" value="Haloalkane_dehalogenase"/>
</dbReference>
<dbReference type="PANTHER" id="PTHR42977">
    <property type="entry name" value="HYDROLASE-RELATED"/>
    <property type="match status" value="1"/>
</dbReference>
<dbReference type="InterPro" id="IPR029058">
    <property type="entry name" value="AB_hydrolase_fold"/>
</dbReference>
<proteinExistence type="predicted"/>
<dbReference type="Gene3D" id="3.40.50.1820">
    <property type="entry name" value="alpha/beta hydrolase"/>
    <property type="match status" value="1"/>
</dbReference>
<evidence type="ECO:0000259" key="1">
    <source>
        <dbReference type="Pfam" id="PF00561"/>
    </source>
</evidence>
<organism evidence="2 3">
    <name type="scientific">Agrobacterium tumefaciens</name>
    <dbReference type="NCBI Taxonomy" id="358"/>
    <lineage>
        <taxon>Bacteria</taxon>
        <taxon>Pseudomonadati</taxon>
        <taxon>Pseudomonadota</taxon>
        <taxon>Alphaproteobacteria</taxon>
        <taxon>Hyphomicrobiales</taxon>
        <taxon>Rhizobiaceae</taxon>
        <taxon>Rhizobium/Agrobacterium group</taxon>
        <taxon>Agrobacterium</taxon>
        <taxon>Agrobacterium tumefaciens complex</taxon>
    </lineage>
</organism>
<reference evidence="2 3" key="1">
    <citation type="journal article" date="2016" name="PeerJ">
        <title>Gall-ID: tools for genotyping gall-causing phytopathogenic bacteria.</title>
        <authorList>
            <person name="Davis E.W.II."/>
            <person name="Weisberg A.J."/>
            <person name="Tabima J.F."/>
            <person name="Grunwald N.J."/>
            <person name="Chang J.H."/>
        </authorList>
    </citation>
    <scope>NUCLEOTIDE SEQUENCE [LARGE SCALE GENOMIC DNA]</scope>
    <source>
        <strain evidence="2 3">N2/73</strain>
    </source>
</reference>
<dbReference type="SUPFAM" id="SSF53474">
    <property type="entry name" value="alpha/beta-Hydrolases"/>
    <property type="match status" value="1"/>
</dbReference>
<keyword evidence="2" id="KW-0378">Hydrolase</keyword>
<dbReference type="GO" id="GO:0004301">
    <property type="term" value="F:epoxide hydrolase activity"/>
    <property type="evidence" value="ECO:0007669"/>
    <property type="project" value="TreeGrafter"/>
</dbReference>
<dbReference type="Pfam" id="PF00561">
    <property type="entry name" value="Abhydrolase_1"/>
    <property type="match status" value="1"/>
</dbReference>
<dbReference type="Proteomes" id="UP000093451">
    <property type="component" value="Unassembled WGS sequence"/>
</dbReference>
<dbReference type="PANTHER" id="PTHR42977:SF1">
    <property type="entry name" value="BLR6576 PROTEIN"/>
    <property type="match status" value="1"/>
</dbReference>
<comment type="caution">
    <text evidence="2">The sequence shown here is derived from an EMBL/GenBank/DDBJ whole genome shotgun (WGS) entry which is preliminary data.</text>
</comment>
<dbReference type="PRINTS" id="PR00111">
    <property type="entry name" value="ABHYDROLASE"/>
</dbReference>
<dbReference type="AlphaFoldDB" id="A0AB36EBQ7"/>
<dbReference type="EMBL" id="LXKT01000029">
    <property type="protein sequence ID" value="OCJ32926.1"/>
    <property type="molecule type" value="Genomic_DNA"/>
</dbReference>
<accession>A0AB36EBQ7</accession>
<name>A0AB36EBQ7_AGRTU</name>
<feature type="domain" description="AB hydrolase-1" evidence="1">
    <location>
        <begin position="24"/>
        <end position="267"/>
    </location>
</feature>
<dbReference type="InterPro" id="IPR000073">
    <property type="entry name" value="AB_hydrolase_1"/>
</dbReference>
<evidence type="ECO:0000313" key="3">
    <source>
        <dbReference type="Proteomes" id="UP000093451"/>
    </source>
</evidence>